<dbReference type="SMART" id="SM00147">
    <property type="entry name" value="RasGEF"/>
    <property type="match status" value="1"/>
</dbReference>
<feature type="region of interest" description="Disordered" evidence="3">
    <location>
        <begin position="1"/>
        <end position="77"/>
    </location>
</feature>
<dbReference type="PANTHER" id="PTHR23113">
    <property type="entry name" value="GUANINE NUCLEOTIDE EXCHANGE FACTOR"/>
    <property type="match status" value="1"/>
</dbReference>
<comment type="caution">
    <text evidence="6">The sequence shown here is derived from an EMBL/GenBank/DDBJ whole genome shotgun (WGS) entry which is preliminary data.</text>
</comment>
<sequence>MATPQKYKLPPLPSTLPKPPPLPSTLPKPPRLQKSQSTQIPTQTQNINQNQNQITNSIEKPIEKPKKETELPKKKEIDFEKHPRKILYQDPSIDRSKWHLKLIEKHPEIQDLRERLIPIERTQSFGEIYNFGTHDVKENLSDDMILQVIMQHLGCLGYKKTRSILEEESKIKYQENHFKESRLRGLLRISLKEIEKIYDIVMESSDSKEEDPRNELLEQLIKLGYEDEDENEIVNDVFIWDEPPDSESNIIYADESDKSLGEKEIKAATLNKLIEKLTHDGSGIKIDSFLMTFQSFTTKEKLLQKLIHRYHVPKSKELSEEEYQKKKKSIQLKVINVLLKWVDNYFSEFSKQLIQQFQEFIENTLIEDNKTLADKLKNAIYKKQKGLDAKKTVFESPNIPDPIVPKNIFSPNLSIFHVHEEEIARQMTLIEFKLYSKIQPTELLNQAWSKAKYKHRAPNVLSFIQRFNDTSGWVATTITKSDRLQHRVHTIEKFIKIAEHLRALNNFNGLTSVLAGLNNAAVYRLKHSWSSIKLNYQQTLESLKNQMDSSGAYKTYRELLKNVNPPCIPYLGIYLTDLTFIEDGVPDFIGNLINYTKRSQISKVILNIQQYQQKSYEFQYVHQISQLLLKIRNLDDSELYNKSLEIEPRNRDISEIK</sequence>
<dbReference type="Pfam" id="PF00618">
    <property type="entry name" value="RasGEF_N"/>
    <property type="match status" value="1"/>
</dbReference>
<evidence type="ECO:0000256" key="3">
    <source>
        <dbReference type="SAM" id="MobiDB-lite"/>
    </source>
</evidence>
<dbReference type="GO" id="GO:0007265">
    <property type="term" value="P:Ras protein signal transduction"/>
    <property type="evidence" value="ECO:0007669"/>
    <property type="project" value="TreeGrafter"/>
</dbReference>
<dbReference type="CDD" id="cd06224">
    <property type="entry name" value="REM"/>
    <property type="match status" value="1"/>
</dbReference>
<dbReference type="Pfam" id="PF00617">
    <property type="entry name" value="RasGEF"/>
    <property type="match status" value="1"/>
</dbReference>
<dbReference type="GO" id="GO:0005886">
    <property type="term" value="C:plasma membrane"/>
    <property type="evidence" value="ECO:0007669"/>
    <property type="project" value="TreeGrafter"/>
</dbReference>
<dbReference type="InterPro" id="IPR008937">
    <property type="entry name" value="Ras-like_GEF"/>
</dbReference>
<evidence type="ECO:0000256" key="1">
    <source>
        <dbReference type="ARBA" id="ARBA00022658"/>
    </source>
</evidence>
<dbReference type="InterPro" id="IPR023578">
    <property type="entry name" value="Ras_GEF_dom_sf"/>
</dbReference>
<feature type="domain" description="Ras-GEF" evidence="4">
    <location>
        <begin position="419"/>
        <end position="649"/>
    </location>
</feature>
<feature type="compositionally biased region" description="Pro residues" evidence="3">
    <location>
        <begin position="10"/>
        <end position="30"/>
    </location>
</feature>
<dbReference type="OrthoDB" id="10254377at2759"/>
<proteinExistence type="predicted"/>
<name>A0A9Q0L856_ANAIG</name>
<accession>A0A9Q0L856</accession>
<dbReference type="AlphaFoldDB" id="A0A9Q0L856"/>
<dbReference type="PROSITE" id="PS00720">
    <property type="entry name" value="RASGEF"/>
    <property type="match status" value="1"/>
</dbReference>
<dbReference type="PROSITE" id="PS50212">
    <property type="entry name" value="RASGEF_NTER"/>
    <property type="match status" value="1"/>
</dbReference>
<dbReference type="OMA" id="CISICEH"/>
<gene>
    <name evidence="6" type="ORF">M0811_12577</name>
</gene>
<dbReference type="Proteomes" id="UP001149090">
    <property type="component" value="Unassembled WGS sequence"/>
</dbReference>
<dbReference type="PANTHER" id="PTHR23113:SF366">
    <property type="entry name" value="RAS GUANINE NUCLEOTIDE EXCHANGE FACTOR R"/>
    <property type="match status" value="1"/>
</dbReference>
<evidence type="ECO:0000313" key="6">
    <source>
        <dbReference type="EMBL" id="KAJ5068117.1"/>
    </source>
</evidence>
<dbReference type="SUPFAM" id="SSF48366">
    <property type="entry name" value="Ras GEF"/>
    <property type="match status" value="1"/>
</dbReference>
<dbReference type="PROSITE" id="PS50009">
    <property type="entry name" value="RASGEF_CAT"/>
    <property type="match status" value="1"/>
</dbReference>
<evidence type="ECO:0000313" key="7">
    <source>
        <dbReference type="Proteomes" id="UP001149090"/>
    </source>
</evidence>
<evidence type="ECO:0000259" key="4">
    <source>
        <dbReference type="PROSITE" id="PS50009"/>
    </source>
</evidence>
<dbReference type="EMBL" id="JAPDFW010000120">
    <property type="protein sequence ID" value="KAJ5068117.1"/>
    <property type="molecule type" value="Genomic_DNA"/>
</dbReference>
<feature type="compositionally biased region" description="Basic and acidic residues" evidence="3">
    <location>
        <begin position="60"/>
        <end position="77"/>
    </location>
</feature>
<dbReference type="SMART" id="SM00229">
    <property type="entry name" value="RasGEFN"/>
    <property type="match status" value="1"/>
</dbReference>
<evidence type="ECO:0000259" key="5">
    <source>
        <dbReference type="PROSITE" id="PS50212"/>
    </source>
</evidence>
<keyword evidence="7" id="KW-1185">Reference proteome</keyword>
<evidence type="ECO:0000256" key="2">
    <source>
        <dbReference type="PROSITE-ProRule" id="PRU00168"/>
    </source>
</evidence>
<dbReference type="Gene3D" id="1.20.870.10">
    <property type="entry name" value="Son of sevenless (SoS) protein Chain: S domain 1"/>
    <property type="match status" value="1"/>
</dbReference>
<dbReference type="InterPro" id="IPR000651">
    <property type="entry name" value="Ras-like_Gua-exchang_fac_N"/>
</dbReference>
<dbReference type="InterPro" id="IPR019804">
    <property type="entry name" value="Ras_G-nucl-exch_fac_CS"/>
</dbReference>
<dbReference type="CDD" id="cd00155">
    <property type="entry name" value="RasGEF"/>
    <property type="match status" value="1"/>
</dbReference>
<feature type="domain" description="N-terminal Ras-GEF" evidence="5">
    <location>
        <begin position="261"/>
        <end position="384"/>
    </location>
</feature>
<dbReference type="GO" id="GO:0005085">
    <property type="term" value="F:guanyl-nucleotide exchange factor activity"/>
    <property type="evidence" value="ECO:0007669"/>
    <property type="project" value="UniProtKB-KW"/>
</dbReference>
<protein>
    <submittedName>
        <fullName evidence="6">Ras guanine nucleotide exchange factor i-related</fullName>
    </submittedName>
</protein>
<dbReference type="InterPro" id="IPR036964">
    <property type="entry name" value="RASGEF_cat_dom_sf"/>
</dbReference>
<feature type="compositionally biased region" description="Low complexity" evidence="3">
    <location>
        <begin position="35"/>
        <end position="59"/>
    </location>
</feature>
<organism evidence="6 7">
    <name type="scientific">Anaeramoeba ignava</name>
    <name type="common">Anaerobic marine amoeba</name>
    <dbReference type="NCBI Taxonomy" id="1746090"/>
    <lineage>
        <taxon>Eukaryota</taxon>
        <taxon>Metamonada</taxon>
        <taxon>Anaeramoebidae</taxon>
        <taxon>Anaeramoeba</taxon>
    </lineage>
</organism>
<dbReference type="Gene3D" id="1.10.840.10">
    <property type="entry name" value="Ras guanine-nucleotide exchange factors catalytic domain"/>
    <property type="match status" value="1"/>
</dbReference>
<reference evidence="6" key="1">
    <citation type="submission" date="2022-10" db="EMBL/GenBank/DDBJ databases">
        <title>Novel sulphate-reducing endosymbionts in the free-living metamonad Anaeramoeba.</title>
        <authorList>
            <person name="Jerlstrom-Hultqvist J."/>
            <person name="Cepicka I."/>
            <person name="Gallot-Lavallee L."/>
            <person name="Salas-Leiva D."/>
            <person name="Curtis B.A."/>
            <person name="Zahonova K."/>
            <person name="Pipaliya S."/>
            <person name="Dacks J."/>
            <person name="Roger A.J."/>
        </authorList>
    </citation>
    <scope>NUCLEOTIDE SEQUENCE</scope>
    <source>
        <strain evidence="6">BMAN</strain>
    </source>
</reference>
<keyword evidence="1 2" id="KW-0344">Guanine-nucleotide releasing factor</keyword>
<dbReference type="InterPro" id="IPR001895">
    <property type="entry name" value="RASGEF_cat_dom"/>
</dbReference>